<feature type="region of interest" description="Disordered" evidence="1">
    <location>
        <begin position="28"/>
        <end position="51"/>
    </location>
</feature>
<reference evidence="2 3" key="1">
    <citation type="journal article" date="2019" name="Int. J. Syst. Evol. Microbiol.">
        <title>The Global Catalogue of Microorganisms (GCM) 10K type strain sequencing project: providing services to taxonomists for standard genome sequencing and annotation.</title>
        <authorList>
            <consortium name="The Broad Institute Genomics Platform"/>
            <consortium name="The Broad Institute Genome Sequencing Center for Infectious Disease"/>
            <person name="Wu L."/>
            <person name="Ma J."/>
        </authorList>
    </citation>
    <scope>NUCLEOTIDE SEQUENCE [LARGE SCALE GENOMIC DNA]</scope>
    <source>
        <strain evidence="2 3">LMG 29247</strain>
    </source>
</reference>
<accession>A0ABD5SPA2</accession>
<organism evidence="2 3">
    <name type="scientific">Natrinema soli</name>
    <dbReference type="NCBI Taxonomy" id="1930624"/>
    <lineage>
        <taxon>Archaea</taxon>
        <taxon>Methanobacteriati</taxon>
        <taxon>Methanobacteriota</taxon>
        <taxon>Stenosarchaea group</taxon>
        <taxon>Halobacteria</taxon>
        <taxon>Halobacteriales</taxon>
        <taxon>Natrialbaceae</taxon>
        <taxon>Natrinema</taxon>
    </lineage>
</organism>
<sequence length="51" mass="5688">MAPNTLTIELTGREKRDVVRALRTFADEKEADGASAEADQLRSLASRIERE</sequence>
<evidence type="ECO:0000256" key="1">
    <source>
        <dbReference type="SAM" id="MobiDB-lite"/>
    </source>
</evidence>
<dbReference type="Proteomes" id="UP001596383">
    <property type="component" value="Unassembled WGS sequence"/>
</dbReference>
<keyword evidence="3" id="KW-1185">Reference proteome</keyword>
<gene>
    <name evidence="2" type="ORF">ACFQE6_11035</name>
</gene>
<dbReference type="RefSeq" id="WP_273738524.1">
    <property type="nucleotide sequence ID" value="NZ_JAQIVI010000149.1"/>
</dbReference>
<dbReference type="EMBL" id="JBHSWV010000149">
    <property type="protein sequence ID" value="MFC6765501.1"/>
    <property type="molecule type" value="Genomic_DNA"/>
</dbReference>
<proteinExistence type="predicted"/>
<dbReference type="AlphaFoldDB" id="A0ABD5SPA2"/>
<protein>
    <submittedName>
        <fullName evidence="2">Uncharacterized protein</fullName>
    </submittedName>
</protein>
<evidence type="ECO:0000313" key="3">
    <source>
        <dbReference type="Proteomes" id="UP001596383"/>
    </source>
</evidence>
<comment type="caution">
    <text evidence="2">The sequence shown here is derived from an EMBL/GenBank/DDBJ whole genome shotgun (WGS) entry which is preliminary data.</text>
</comment>
<name>A0ABD5SPA2_9EURY</name>
<evidence type="ECO:0000313" key="2">
    <source>
        <dbReference type="EMBL" id="MFC6765501.1"/>
    </source>
</evidence>